<sequence>MVDPNVVHFVGSPEDTLETTVNIVPLKKYDFSLKDQPLAGMKNVAAVLKSSGSGKKSWQLVVTNTRKTVGRYYEVITLKTDSLFQPELKIRVFGNLTAKGSLQSTAP</sequence>
<dbReference type="EMBL" id="CP001087">
    <property type="protein sequence ID" value="ACN16203.1"/>
    <property type="molecule type" value="Genomic_DNA"/>
</dbReference>
<keyword evidence="2" id="KW-1185">Reference proteome</keyword>
<organism evidence="1 2">
    <name type="scientific">Desulforapulum autotrophicum (strain ATCC 43914 / DSM 3382 / VKM B-1955 / HRM2)</name>
    <name type="common">Desulfobacterium autotrophicum</name>
    <dbReference type="NCBI Taxonomy" id="177437"/>
    <lineage>
        <taxon>Bacteria</taxon>
        <taxon>Pseudomonadati</taxon>
        <taxon>Thermodesulfobacteriota</taxon>
        <taxon>Desulfobacteria</taxon>
        <taxon>Desulfobacterales</taxon>
        <taxon>Desulfobacteraceae</taxon>
        <taxon>Desulforapulum</taxon>
    </lineage>
</organism>
<protein>
    <submittedName>
        <fullName evidence="1">Uncharacterized protein</fullName>
    </submittedName>
</protein>
<dbReference type="STRING" id="177437.HRM2_31200"/>
<evidence type="ECO:0000313" key="2">
    <source>
        <dbReference type="Proteomes" id="UP000000442"/>
    </source>
</evidence>
<dbReference type="KEGG" id="dat:HRM2_31200"/>
<name>C0QKW3_DESAH</name>
<accession>C0QKW3</accession>
<proteinExistence type="predicted"/>
<reference evidence="1 2" key="1">
    <citation type="journal article" date="2009" name="Environ. Microbiol.">
        <title>Genome sequence of Desulfobacterium autotrophicum HRM2, a marine sulfate reducer oxidizing organic carbon completely to carbon dioxide.</title>
        <authorList>
            <person name="Strittmatter A.W."/>
            <person name="Liesegang H."/>
            <person name="Rabus R."/>
            <person name="Decker I."/>
            <person name="Amann J."/>
            <person name="Andres S."/>
            <person name="Henne A."/>
            <person name="Fricke W.F."/>
            <person name="Martinez-Arias R."/>
            <person name="Bartels D."/>
            <person name="Goesmann A."/>
            <person name="Krause L."/>
            <person name="Puehler A."/>
            <person name="Klenk H.P."/>
            <person name="Richter M."/>
            <person name="Schuler M."/>
            <person name="Gloeckner F.O."/>
            <person name="Meyerdierks A."/>
            <person name="Gottschalk G."/>
            <person name="Amann R."/>
        </authorList>
    </citation>
    <scope>NUCLEOTIDE SEQUENCE [LARGE SCALE GENOMIC DNA]</scope>
    <source>
        <strain evidence="2">ATCC 43914 / DSM 3382 / HRM2</strain>
    </source>
</reference>
<gene>
    <name evidence="1" type="ordered locus">HRM2_31200</name>
</gene>
<evidence type="ECO:0000313" key="1">
    <source>
        <dbReference type="EMBL" id="ACN16203.1"/>
    </source>
</evidence>
<dbReference type="Proteomes" id="UP000000442">
    <property type="component" value="Chromosome"/>
</dbReference>
<dbReference type="AlphaFoldDB" id="C0QKW3"/>
<dbReference type="HOGENOM" id="CLU_2205770_0_0_7"/>